<proteinExistence type="predicted"/>
<dbReference type="Proteomes" id="UP001420932">
    <property type="component" value="Unassembled WGS sequence"/>
</dbReference>
<dbReference type="InterPro" id="IPR036390">
    <property type="entry name" value="WH_DNA-bd_sf"/>
</dbReference>
<dbReference type="Pfam" id="PF08100">
    <property type="entry name" value="Dimerisation"/>
    <property type="match status" value="1"/>
</dbReference>
<reference evidence="5 6" key="1">
    <citation type="submission" date="2024-01" db="EMBL/GenBank/DDBJ databases">
        <title>Genome assemblies of Stephania.</title>
        <authorList>
            <person name="Yang L."/>
        </authorList>
    </citation>
    <scope>NUCLEOTIDE SEQUENCE [LARGE SCALE GENOMIC DNA]</scope>
    <source>
        <strain evidence="5">YNDBR</strain>
        <tissue evidence="5">Leaf</tissue>
    </source>
</reference>
<dbReference type="SUPFAM" id="SSF46785">
    <property type="entry name" value="Winged helix' DNA-binding domain"/>
    <property type="match status" value="1"/>
</dbReference>
<evidence type="ECO:0000256" key="3">
    <source>
        <dbReference type="ARBA" id="ARBA00022691"/>
    </source>
</evidence>
<dbReference type="AlphaFoldDB" id="A0AAP0KWQ8"/>
<keyword evidence="2" id="KW-0808">Transferase</keyword>
<name>A0AAP0KWQ8_9MAGN</name>
<dbReference type="PANTHER" id="PTHR11746">
    <property type="entry name" value="O-METHYLTRANSFERASE"/>
    <property type="match status" value="1"/>
</dbReference>
<dbReference type="InterPro" id="IPR036388">
    <property type="entry name" value="WH-like_DNA-bd_sf"/>
</dbReference>
<evidence type="ECO:0000259" key="4">
    <source>
        <dbReference type="Pfam" id="PF08100"/>
    </source>
</evidence>
<evidence type="ECO:0000313" key="5">
    <source>
        <dbReference type="EMBL" id="KAK9160116.1"/>
    </source>
</evidence>
<dbReference type="InterPro" id="IPR016461">
    <property type="entry name" value="COMT-like"/>
</dbReference>
<evidence type="ECO:0000313" key="6">
    <source>
        <dbReference type="Proteomes" id="UP001420932"/>
    </source>
</evidence>
<keyword evidence="1" id="KW-0489">Methyltransferase</keyword>
<accession>A0AAP0KWQ8</accession>
<keyword evidence="6" id="KW-1185">Reference proteome</keyword>
<dbReference type="Gene3D" id="1.10.10.10">
    <property type="entry name" value="Winged helix-like DNA-binding domain superfamily/Winged helix DNA-binding domain"/>
    <property type="match status" value="1"/>
</dbReference>
<dbReference type="InterPro" id="IPR029063">
    <property type="entry name" value="SAM-dependent_MTases_sf"/>
</dbReference>
<protein>
    <recommendedName>
        <fullName evidence="4">O-methyltransferase dimerisation domain-containing protein</fullName>
    </recommendedName>
</protein>
<dbReference type="Gene3D" id="3.40.50.150">
    <property type="entry name" value="Vaccinia Virus protein VP39"/>
    <property type="match status" value="1"/>
</dbReference>
<dbReference type="EMBL" id="JBBNAF010000003">
    <property type="protein sequence ID" value="KAK9160116.1"/>
    <property type="molecule type" value="Genomic_DNA"/>
</dbReference>
<feature type="domain" description="O-methyltransferase dimerisation" evidence="4">
    <location>
        <begin position="1"/>
        <end position="85"/>
    </location>
</feature>
<gene>
    <name evidence="5" type="ORF">Syun_006457</name>
</gene>
<evidence type="ECO:0000256" key="2">
    <source>
        <dbReference type="ARBA" id="ARBA00022679"/>
    </source>
</evidence>
<dbReference type="PROSITE" id="PS51683">
    <property type="entry name" value="SAM_OMT_II"/>
    <property type="match status" value="1"/>
</dbReference>
<dbReference type="GO" id="GO:0008168">
    <property type="term" value="F:methyltransferase activity"/>
    <property type="evidence" value="ECO:0007669"/>
    <property type="project" value="UniProtKB-KW"/>
</dbReference>
<dbReference type="GO" id="GO:0046983">
    <property type="term" value="F:protein dimerization activity"/>
    <property type="evidence" value="ECO:0007669"/>
    <property type="project" value="InterPro"/>
</dbReference>
<dbReference type="InterPro" id="IPR012967">
    <property type="entry name" value="COMT_dimerisation"/>
</dbReference>
<dbReference type="FunFam" id="1.10.10.10:FF:000357">
    <property type="entry name" value="Caffeic acid 3-O-methyltransferase"/>
    <property type="match status" value="1"/>
</dbReference>
<dbReference type="GO" id="GO:0032259">
    <property type="term" value="P:methylation"/>
    <property type="evidence" value="ECO:0007669"/>
    <property type="project" value="UniProtKB-KW"/>
</dbReference>
<comment type="caution">
    <text evidence="5">The sequence shown here is derived from an EMBL/GenBank/DDBJ whole genome shotgun (WGS) entry which is preliminary data.</text>
</comment>
<organism evidence="5 6">
    <name type="scientific">Stephania yunnanensis</name>
    <dbReference type="NCBI Taxonomy" id="152371"/>
    <lineage>
        <taxon>Eukaryota</taxon>
        <taxon>Viridiplantae</taxon>
        <taxon>Streptophyta</taxon>
        <taxon>Embryophyta</taxon>
        <taxon>Tracheophyta</taxon>
        <taxon>Spermatophyta</taxon>
        <taxon>Magnoliopsida</taxon>
        <taxon>Ranunculales</taxon>
        <taxon>Menispermaceae</taxon>
        <taxon>Menispermoideae</taxon>
        <taxon>Cissampelideae</taxon>
        <taxon>Stephania</taxon>
    </lineage>
</organism>
<keyword evidence="3" id="KW-0949">S-adenosyl-L-methionine</keyword>
<sequence length="154" mass="17161">MVLRTAAELNLIEIISKAGPMAQFSASEIASHITTKYLEASNILDHVLSFLASHSVLTCSVLTLDHKHVKRRYGLAPACKYFVKDENGGCLIPLLSLDKAVKDVRYHLKDAILEEEVPFQKVHGMPLFEYLGKQPKIHKPSLSYGLNLTNTTML</sequence>
<evidence type="ECO:0000256" key="1">
    <source>
        <dbReference type="ARBA" id="ARBA00022603"/>
    </source>
</evidence>